<dbReference type="EMBL" id="WXEY01000002">
    <property type="protein sequence ID" value="MZP28708.1"/>
    <property type="molecule type" value="Genomic_DNA"/>
</dbReference>
<accession>A0A845L4M0</accession>
<evidence type="ECO:0000259" key="5">
    <source>
        <dbReference type="Pfam" id="PF01420"/>
    </source>
</evidence>
<dbReference type="RefSeq" id="WP_161254701.1">
    <property type="nucleotide sequence ID" value="NZ_WXEY01000002.1"/>
</dbReference>
<comment type="caution">
    <text evidence="6">The sequence shown here is derived from an EMBL/GenBank/DDBJ whole genome shotgun (WGS) entry which is preliminary data.</text>
</comment>
<dbReference type="PANTHER" id="PTHR43140">
    <property type="entry name" value="TYPE-1 RESTRICTION ENZYME ECOKI SPECIFICITY PROTEIN"/>
    <property type="match status" value="1"/>
</dbReference>
<dbReference type="Proteomes" id="UP000463470">
    <property type="component" value="Unassembled WGS sequence"/>
</dbReference>
<gene>
    <name evidence="6" type="ORF">GTO91_03110</name>
</gene>
<protein>
    <recommendedName>
        <fullName evidence="5">Type I restriction modification DNA specificity domain-containing protein</fullName>
    </recommendedName>
</protein>
<sequence>MQTKWKTSRLGDVAEYINGRAFKPEDWKEEGLPIIRIQNLNDLGAPFNYFDDEVDKKYLIDNGDLLVSWSASLDAYIWSRGPAILNQHIFKVHEKTDIIDRHFLYYILKFVMDDIKDKVHGATMKHITKGQFEDVKIPLPPILEQRRIVNILNEQIATIEKAQAAAEEQMEAASCLLDAYLEFYFNPDNNGEVWPIRKFGEITSERLIGLVRSSKEQSIFGQYRYLKMNNITTRGSLQLDSIVAVDATEQEYKKYQLTKGDFLFNTRNSFELVGKTAVFNLDEDGWVYNNNIMRVRFHEKICSDFINWMFLSKGIKKQIDAFKSNTTSVCAIYDRQLVNLDIRCPPINIQKKIVAEINEKAKVVERLNIEMIKLHNELNSLPHRLIHQAFSGKI</sequence>
<dbReference type="GO" id="GO:0009307">
    <property type="term" value="P:DNA restriction-modification system"/>
    <property type="evidence" value="ECO:0007669"/>
    <property type="project" value="UniProtKB-KW"/>
</dbReference>
<dbReference type="OrthoDB" id="9811611at2"/>
<dbReference type="InterPro" id="IPR044946">
    <property type="entry name" value="Restrct_endonuc_typeI_TRD_sf"/>
</dbReference>
<keyword evidence="2" id="KW-0680">Restriction system</keyword>
<dbReference type="SUPFAM" id="SSF116734">
    <property type="entry name" value="DNA methylase specificity domain"/>
    <property type="match status" value="2"/>
</dbReference>
<dbReference type="Pfam" id="PF01420">
    <property type="entry name" value="Methylase_S"/>
    <property type="match status" value="2"/>
</dbReference>
<dbReference type="InterPro" id="IPR000055">
    <property type="entry name" value="Restrct_endonuc_typeI_TRD"/>
</dbReference>
<dbReference type="PANTHER" id="PTHR43140:SF1">
    <property type="entry name" value="TYPE I RESTRICTION ENZYME ECOKI SPECIFICITY SUBUNIT"/>
    <property type="match status" value="1"/>
</dbReference>
<proteinExistence type="inferred from homology"/>
<name>A0A845L4M0_9FIRM</name>
<evidence type="ECO:0000256" key="1">
    <source>
        <dbReference type="ARBA" id="ARBA00010923"/>
    </source>
</evidence>
<evidence type="ECO:0000313" key="6">
    <source>
        <dbReference type="EMBL" id="MZP28708.1"/>
    </source>
</evidence>
<feature type="domain" description="Type I restriction modification DNA specificity" evidence="5">
    <location>
        <begin position="4"/>
        <end position="162"/>
    </location>
</feature>
<dbReference type="GO" id="GO:0003677">
    <property type="term" value="F:DNA binding"/>
    <property type="evidence" value="ECO:0007669"/>
    <property type="project" value="UniProtKB-KW"/>
</dbReference>
<organism evidence="6 7">
    <name type="scientific">Heliomicrobium undosum</name>
    <dbReference type="NCBI Taxonomy" id="121734"/>
    <lineage>
        <taxon>Bacteria</taxon>
        <taxon>Bacillati</taxon>
        <taxon>Bacillota</taxon>
        <taxon>Clostridia</taxon>
        <taxon>Eubacteriales</taxon>
        <taxon>Heliobacteriaceae</taxon>
        <taxon>Heliomicrobium</taxon>
    </lineage>
</organism>
<dbReference type="Gene3D" id="3.90.220.20">
    <property type="entry name" value="DNA methylase specificity domains"/>
    <property type="match status" value="2"/>
</dbReference>
<comment type="similarity">
    <text evidence="1">Belongs to the type-I restriction system S methylase family.</text>
</comment>
<feature type="domain" description="Type I restriction modification DNA specificity" evidence="5">
    <location>
        <begin position="221"/>
        <end position="355"/>
    </location>
</feature>
<evidence type="ECO:0000256" key="4">
    <source>
        <dbReference type="ARBA" id="ARBA00038652"/>
    </source>
</evidence>
<keyword evidence="3" id="KW-0238">DNA-binding</keyword>
<comment type="subunit">
    <text evidence="4">The methyltransferase is composed of M and S polypeptides.</text>
</comment>
<reference evidence="6 7" key="1">
    <citation type="submission" date="2020-01" db="EMBL/GenBank/DDBJ databases">
        <title>Whole-genome sequence of Heliobacterium undosum DSM 13378.</title>
        <authorList>
            <person name="Kyndt J.A."/>
            <person name="Meyer T.E."/>
        </authorList>
    </citation>
    <scope>NUCLEOTIDE SEQUENCE [LARGE SCALE GENOMIC DNA]</scope>
    <source>
        <strain evidence="6 7">DSM 13378</strain>
    </source>
</reference>
<dbReference type="AlphaFoldDB" id="A0A845L4M0"/>
<dbReference type="InterPro" id="IPR051212">
    <property type="entry name" value="Type-I_RE_S_subunit"/>
</dbReference>
<evidence type="ECO:0000256" key="2">
    <source>
        <dbReference type="ARBA" id="ARBA00022747"/>
    </source>
</evidence>
<keyword evidence="7" id="KW-1185">Reference proteome</keyword>
<dbReference type="CDD" id="cd17254">
    <property type="entry name" value="RMtype1_S_FclI-TRD1-CR1_like"/>
    <property type="match status" value="1"/>
</dbReference>
<evidence type="ECO:0000313" key="7">
    <source>
        <dbReference type="Proteomes" id="UP000463470"/>
    </source>
</evidence>
<evidence type="ECO:0000256" key="3">
    <source>
        <dbReference type="ARBA" id="ARBA00023125"/>
    </source>
</evidence>